<accession>A0ABP5C4T4</accession>
<reference evidence="3" key="1">
    <citation type="journal article" date="2019" name="Int. J. Syst. Evol. Microbiol.">
        <title>The Global Catalogue of Microorganisms (GCM) 10K type strain sequencing project: providing services to taxonomists for standard genome sequencing and annotation.</title>
        <authorList>
            <consortium name="The Broad Institute Genomics Platform"/>
            <consortium name="The Broad Institute Genome Sequencing Center for Infectious Disease"/>
            <person name="Wu L."/>
            <person name="Ma J."/>
        </authorList>
    </citation>
    <scope>NUCLEOTIDE SEQUENCE [LARGE SCALE GENOMIC DNA]</scope>
    <source>
        <strain evidence="3">JCM 14545</strain>
    </source>
</reference>
<dbReference type="InterPro" id="IPR043917">
    <property type="entry name" value="DUF5753"/>
</dbReference>
<dbReference type="Pfam" id="PF19054">
    <property type="entry name" value="DUF5753"/>
    <property type="match status" value="1"/>
</dbReference>
<proteinExistence type="predicted"/>
<comment type="caution">
    <text evidence="2">The sequence shown here is derived from an EMBL/GenBank/DDBJ whole genome shotgun (WGS) entry which is preliminary data.</text>
</comment>
<evidence type="ECO:0000313" key="2">
    <source>
        <dbReference type="EMBL" id="GAA1957829.1"/>
    </source>
</evidence>
<evidence type="ECO:0000259" key="1">
    <source>
        <dbReference type="Pfam" id="PF19054"/>
    </source>
</evidence>
<organism evidence="2 3">
    <name type="scientific">Amycolatopsis minnesotensis</name>
    <dbReference type="NCBI Taxonomy" id="337894"/>
    <lineage>
        <taxon>Bacteria</taxon>
        <taxon>Bacillati</taxon>
        <taxon>Actinomycetota</taxon>
        <taxon>Actinomycetes</taxon>
        <taxon>Pseudonocardiales</taxon>
        <taxon>Pseudonocardiaceae</taxon>
        <taxon>Amycolatopsis</taxon>
    </lineage>
</organism>
<sequence length="288" mass="31446">MGSTNASTPRARALADMLNSVLEKSEHSQRSIAKLMGYSHVTVGRWTRGEATPDDVTVATFLAHLGVVGEERDRILEVASAPDGGDWLTVGPGGVPSQLAGVMNLERNAVRLTNWSPLFVPGMLQTQAYARAIIARSARITDSEIDHLVTVRLGRQHAILRDDDPLKMTSFLGVPAIKGGIGGPDVMCGQLRYLVKASKFENIDLRALPVDGEWNGGLMGPFSLYESSGDGPTVLHVEHHRTGAFISDPSDVHAYQDNLVKDLRRLAYGPDETRELIKEELRKRENTT</sequence>
<dbReference type="Proteomes" id="UP001501116">
    <property type="component" value="Unassembled WGS sequence"/>
</dbReference>
<evidence type="ECO:0000313" key="3">
    <source>
        <dbReference type="Proteomes" id="UP001501116"/>
    </source>
</evidence>
<protein>
    <submittedName>
        <fullName evidence="2">Helix-turn-helix transcriptional regulator</fullName>
    </submittedName>
</protein>
<name>A0ABP5C4T4_9PSEU</name>
<dbReference type="CDD" id="cd00093">
    <property type="entry name" value="HTH_XRE"/>
    <property type="match status" value="1"/>
</dbReference>
<dbReference type="RefSeq" id="WP_344418024.1">
    <property type="nucleotide sequence ID" value="NZ_BAAANN010000010.1"/>
</dbReference>
<dbReference type="SUPFAM" id="SSF47413">
    <property type="entry name" value="lambda repressor-like DNA-binding domains"/>
    <property type="match status" value="1"/>
</dbReference>
<gene>
    <name evidence="2" type="ORF">GCM10009754_30050</name>
</gene>
<dbReference type="InterPro" id="IPR001387">
    <property type="entry name" value="Cro/C1-type_HTH"/>
</dbReference>
<keyword evidence="3" id="KW-1185">Reference proteome</keyword>
<dbReference type="InterPro" id="IPR010982">
    <property type="entry name" value="Lambda_DNA-bd_dom_sf"/>
</dbReference>
<feature type="domain" description="DUF5753" evidence="1">
    <location>
        <begin position="102"/>
        <end position="279"/>
    </location>
</feature>
<dbReference type="EMBL" id="BAAANN010000010">
    <property type="protein sequence ID" value="GAA1957829.1"/>
    <property type="molecule type" value="Genomic_DNA"/>
</dbReference>